<keyword evidence="1" id="KW-0418">Kinase</keyword>
<dbReference type="GeneID" id="97547433"/>
<dbReference type="InterPro" id="IPR036393">
    <property type="entry name" value="AceGlu_kinase-like_sf"/>
</dbReference>
<proteinExistence type="predicted"/>
<reference evidence="1 2" key="1">
    <citation type="submission" date="2018-05" db="EMBL/GenBank/DDBJ databases">
        <title>Draft genome of Methanospirillum lacunae Ki8-1.</title>
        <authorList>
            <person name="Dueholm M.S."/>
            <person name="Nielsen P.H."/>
            <person name="Bakmann L.F."/>
            <person name="Otzen D.E."/>
        </authorList>
    </citation>
    <scope>NUCLEOTIDE SEQUENCE [LARGE SCALE GENOMIC DNA]</scope>
    <source>
        <strain evidence="1 2">Ki8-1</strain>
    </source>
</reference>
<sequence length="196" mass="21519">MVKPLVIKVGGSLLPHARQIIRTVLKCNRAILILPGGGIFADAVRETGSDGTVAHWMAIAGMEQYGWYLSGFGVETTRYPEFTDKPRVMLPYQYLIEKDPLPHTWEITSDTISAWLADYLEADLLILKSIDQVRADGVPIEVIKAQINTSDLDPLFIPFILSHPVNGGVINGTFPERITLAMKGEKVVGTGFGTIV</sequence>
<organism evidence="1 2">
    <name type="scientific">Methanospirillum lacunae</name>
    <dbReference type="NCBI Taxonomy" id="668570"/>
    <lineage>
        <taxon>Archaea</taxon>
        <taxon>Methanobacteriati</taxon>
        <taxon>Methanobacteriota</taxon>
        <taxon>Stenosarchaea group</taxon>
        <taxon>Methanomicrobia</taxon>
        <taxon>Methanomicrobiales</taxon>
        <taxon>Methanospirillaceae</taxon>
        <taxon>Methanospirillum</taxon>
    </lineage>
</organism>
<gene>
    <name evidence="1" type="ORF">DK846_15890</name>
</gene>
<dbReference type="RefSeq" id="WP_109969982.1">
    <property type="nucleotide sequence ID" value="NZ_CP176093.1"/>
</dbReference>
<comment type="caution">
    <text evidence="1">The sequence shown here is derived from an EMBL/GenBank/DDBJ whole genome shotgun (WGS) entry which is preliminary data.</text>
</comment>
<evidence type="ECO:0000313" key="1">
    <source>
        <dbReference type="EMBL" id="PWR69917.1"/>
    </source>
</evidence>
<dbReference type="EMBL" id="QGMY01000017">
    <property type="protein sequence ID" value="PWR69917.1"/>
    <property type="molecule type" value="Genomic_DNA"/>
</dbReference>
<dbReference type="Gene3D" id="3.40.1160.10">
    <property type="entry name" value="Acetylglutamate kinase-like"/>
    <property type="match status" value="1"/>
</dbReference>
<name>A0A2V2N183_9EURY</name>
<accession>A0A2V2N183</accession>
<evidence type="ECO:0000313" key="2">
    <source>
        <dbReference type="Proteomes" id="UP000245657"/>
    </source>
</evidence>
<dbReference type="SUPFAM" id="SSF53633">
    <property type="entry name" value="Carbamate kinase-like"/>
    <property type="match status" value="1"/>
</dbReference>
<dbReference type="Proteomes" id="UP000245657">
    <property type="component" value="Unassembled WGS sequence"/>
</dbReference>
<dbReference type="AlphaFoldDB" id="A0A2V2N183"/>
<keyword evidence="1" id="KW-0808">Transferase</keyword>
<dbReference type="OrthoDB" id="50461at2157"/>
<keyword evidence="2" id="KW-1185">Reference proteome</keyword>
<protein>
    <submittedName>
        <fullName evidence="1">Uridylate kinase</fullName>
    </submittedName>
</protein>
<dbReference type="GO" id="GO:0016301">
    <property type="term" value="F:kinase activity"/>
    <property type="evidence" value="ECO:0007669"/>
    <property type="project" value="UniProtKB-KW"/>
</dbReference>